<name>S2JQM4_MUCC1</name>
<dbReference type="AlphaFoldDB" id="S2JQM4"/>
<dbReference type="GO" id="GO:0036503">
    <property type="term" value="P:ERAD pathway"/>
    <property type="evidence" value="ECO:0007669"/>
    <property type="project" value="TreeGrafter"/>
</dbReference>
<dbReference type="GO" id="GO:0005829">
    <property type="term" value="C:cytosol"/>
    <property type="evidence" value="ECO:0007669"/>
    <property type="project" value="TreeGrafter"/>
</dbReference>
<dbReference type="Gene3D" id="3.10.20.90">
    <property type="entry name" value="Phosphatidylinositol 3-kinase Catalytic Subunit, Chain A, domain 1"/>
    <property type="match status" value="1"/>
</dbReference>
<evidence type="ECO:0000256" key="8">
    <source>
        <dbReference type="ARBA" id="ARBA00022833"/>
    </source>
</evidence>
<dbReference type="EC" id="3.4.19.12" evidence="9"/>
<dbReference type="CDD" id="cd22745">
    <property type="entry name" value="OTU_OTU1"/>
    <property type="match status" value="1"/>
</dbReference>
<keyword evidence="4" id="KW-0863">Zinc-finger</keyword>
<dbReference type="GO" id="GO:0030968">
    <property type="term" value="P:endoplasmic reticulum unfolded protein response"/>
    <property type="evidence" value="ECO:0007669"/>
    <property type="project" value="TreeGrafter"/>
</dbReference>
<keyword evidence="8" id="KW-0862">Zinc</keyword>
<dbReference type="GO" id="GO:0016579">
    <property type="term" value="P:protein deubiquitination"/>
    <property type="evidence" value="ECO:0007669"/>
    <property type="project" value="TreeGrafter"/>
</dbReference>
<dbReference type="InterPro" id="IPR048857">
    <property type="entry name" value="OTU1_Ubl"/>
</dbReference>
<dbReference type="eggNOG" id="KOG3288">
    <property type="taxonomic scope" value="Eukaryota"/>
</dbReference>
<dbReference type="GO" id="GO:0005634">
    <property type="term" value="C:nucleus"/>
    <property type="evidence" value="ECO:0007669"/>
    <property type="project" value="TreeGrafter"/>
</dbReference>
<keyword evidence="9" id="KW-0963">Cytoplasm</keyword>
<keyword evidence="5 9" id="KW-0833">Ubl conjugation pathway</keyword>
<dbReference type="FunCoup" id="S2JQM4">
    <property type="interactions" value="284"/>
</dbReference>
<dbReference type="OrthoDB" id="65596at2759"/>
<dbReference type="OMA" id="VDEYCAW"/>
<evidence type="ECO:0000256" key="7">
    <source>
        <dbReference type="ARBA" id="ARBA00022807"/>
    </source>
</evidence>
<dbReference type="InParanoid" id="S2JQM4"/>
<keyword evidence="13" id="KW-1185">Reference proteome</keyword>
<dbReference type="EMBL" id="KE123916">
    <property type="protein sequence ID" value="EPB90807.1"/>
    <property type="molecule type" value="Genomic_DNA"/>
</dbReference>
<comment type="catalytic activity">
    <reaction evidence="1 9">
        <text>Thiol-dependent hydrolysis of ester, thioester, amide, peptide and isopeptide bonds formed by the C-terminal Gly of ubiquitin (a 76-residue protein attached to proteins as an intracellular targeting signal).</text>
        <dbReference type="EC" id="3.4.19.12"/>
    </reaction>
</comment>
<dbReference type="SUPFAM" id="SSF54001">
    <property type="entry name" value="Cysteine proteinases"/>
    <property type="match status" value="1"/>
</dbReference>
<protein>
    <recommendedName>
        <fullName evidence="9">Ubiquitin thioesterase OTU</fullName>
        <ecNumber evidence="9">3.4.19.12</ecNumber>
    </recommendedName>
</protein>
<comment type="subcellular location">
    <subcellularLocation>
        <location evidence="9">Cytoplasm</location>
    </subcellularLocation>
</comment>
<dbReference type="Pfam" id="PF21403">
    <property type="entry name" value="OTU1_UBXL"/>
    <property type="match status" value="1"/>
</dbReference>
<dbReference type="STRING" id="1220926.S2JQM4"/>
<dbReference type="Gene3D" id="3.90.70.80">
    <property type="match status" value="1"/>
</dbReference>
<dbReference type="Pfam" id="PF24560">
    <property type="entry name" value="zf-C2H2_OTU1_C"/>
    <property type="match status" value="1"/>
</dbReference>
<proteinExistence type="predicted"/>
<keyword evidence="7 9" id="KW-0788">Thiol protease</keyword>
<reference evidence="13" key="1">
    <citation type="submission" date="2013-05" db="EMBL/GenBank/DDBJ databases">
        <title>The Genome sequence of Mucor circinelloides f. circinelloides 1006PhL.</title>
        <authorList>
            <consortium name="The Broad Institute Genomics Platform"/>
            <person name="Cuomo C."/>
            <person name="Earl A."/>
            <person name="Findley K."/>
            <person name="Lee S.C."/>
            <person name="Walker B."/>
            <person name="Young S."/>
            <person name="Zeng Q."/>
            <person name="Gargeya S."/>
            <person name="Fitzgerald M."/>
            <person name="Haas B."/>
            <person name="Abouelleil A."/>
            <person name="Allen A.W."/>
            <person name="Alvarado L."/>
            <person name="Arachchi H.M."/>
            <person name="Berlin A.M."/>
            <person name="Chapman S.B."/>
            <person name="Gainer-Dewar J."/>
            <person name="Goldberg J."/>
            <person name="Griggs A."/>
            <person name="Gujja S."/>
            <person name="Hansen M."/>
            <person name="Howarth C."/>
            <person name="Imamovic A."/>
            <person name="Ireland A."/>
            <person name="Larimer J."/>
            <person name="McCowan C."/>
            <person name="Murphy C."/>
            <person name="Pearson M."/>
            <person name="Poon T.W."/>
            <person name="Priest M."/>
            <person name="Roberts A."/>
            <person name="Saif S."/>
            <person name="Shea T."/>
            <person name="Sisk P."/>
            <person name="Sykes S."/>
            <person name="Wortman J."/>
            <person name="Nusbaum C."/>
            <person name="Birren B."/>
        </authorList>
    </citation>
    <scope>NUCLEOTIDE SEQUENCE [LARGE SCALE GENOMIC DNA]</scope>
    <source>
        <strain evidence="13">1006PhL</strain>
    </source>
</reference>
<dbReference type="PANTHER" id="PTHR13312">
    <property type="entry name" value="HIV-INDUCED PROTEIN-7-LIKE PROTEASE"/>
    <property type="match status" value="1"/>
</dbReference>
<dbReference type="GO" id="GO:0004843">
    <property type="term" value="F:cysteine-type deubiquitinase activity"/>
    <property type="evidence" value="ECO:0007669"/>
    <property type="project" value="UniProtKB-UniRule"/>
</dbReference>
<dbReference type="SUPFAM" id="SSF54236">
    <property type="entry name" value="Ubiquitin-like"/>
    <property type="match status" value="1"/>
</dbReference>
<feature type="domain" description="OTU1 Ubl" evidence="10">
    <location>
        <begin position="1"/>
        <end position="52"/>
    </location>
</feature>
<comment type="function">
    <text evidence="9">Hydrolase that can remove conjugated ubiquitin from proteins and may therefore play an important regulatory role at the level of protein turnover by preventing degradation.</text>
</comment>
<evidence type="ECO:0000259" key="11">
    <source>
        <dbReference type="Pfam" id="PF24560"/>
    </source>
</evidence>
<keyword evidence="2" id="KW-0645">Protease</keyword>
<evidence type="ECO:0000256" key="4">
    <source>
        <dbReference type="ARBA" id="ARBA00022771"/>
    </source>
</evidence>
<keyword evidence="3" id="KW-0479">Metal-binding</keyword>
<organism evidence="12 13">
    <name type="scientific">Mucor circinelloides f. circinelloides (strain 1006PhL)</name>
    <name type="common">Mucormycosis agent</name>
    <name type="synonym">Calyptromyces circinelloides</name>
    <dbReference type="NCBI Taxonomy" id="1220926"/>
    <lineage>
        <taxon>Eukaryota</taxon>
        <taxon>Fungi</taxon>
        <taxon>Fungi incertae sedis</taxon>
        <taxon>Mucoromycota</taxon>
        <taxon>Mucoromycotina</taxon>
        <taxon>Mucoromycetes</taxon>
        <taxon>Mucorales</taxon>
        <taxon>Mucorineae</taxon>
        <taxon>Mucoraceae</taxon>
        <taxon>Mucor</taxon>
    </lineage>
</organism>
<sequence length="298" mass="33116">MRLRIRHAEGITTLSDVKQDQTVSMLKDAIKKAIALDDARDIQISGGYPPKPFNDMDLDLKDAGLRDGDTLNIKLVDTLVPQQQQQQPPTTISNVSTGNSNALKEGSVQTVNGVLQLRIMEDDNSCLFRSIVIVDGIKKDPDMYSDVTLGQPRDKYIEWIQKPNSWGGAIGMRAICNKWSHLEIDSIDVQTGRIDKFGEGSFDERVLIVYSGIHYDALALTPTVDSPPDFDQTRFSVDEDFILDAAKQLVDGLRKSHKFTDIANFTLKCEQCNTGLKGEKDAQNHAAATGHTRFTEYA</sequence>
<gene>
    <name evidence="12" type="ORF">HMPREF1544_02385</name>
</gene>
<dbReference type="Proteomes" id="UP000014254">
    <property type="component" value="Unassembled WGS sequence"/>
</dbReference>
<evidence type="ECO:0000313" key="13">
    <source>
        <dbReference type="Proteomes" id="UP000014254"/>
    </source>
</evidence>
<keyword evidence="6 9" id="KW-0378">Hydrolase</keyword>
<evidence type="ECO:0000256" key="6">
    <source>
        <dbReference type="ARBA" id="ARBA00022801"/>
    </source>
</evidence>
<dbReference type="InterPro" id="IPR057766">
    <property type="entry name" value="Znf-C2H2_OTU1-like_C"/>
</dbReference>
<feature type="domain" description="OTU1-like C-terminal C2H2-type zinc finger" evidence="11">
    <location>
        <begin position="263"/>
        <end position="297"/>
    </location>
</feature>
<evidence type="ECO:0000259" key="10">
    <source>
        <dbReference type="Pfam" id="PF21403"/>
    </source>
</evidence>
<evidence type="ECO:0000256" key="9">
    <source>
        <dbReference type="RuleBase" id="RU367104"/>
    </source>
</evidence>
<dbReference type="PANTHER" id="PTHR13312:SF0">
    <property type="entry name" value="UBIQUITIN THIOESTERASE OTU1"/>
    <property type="match status" value="1"/>
</dbReference>
<evidence type="ECO:0000313" key="12">
    <source>
        <dbReference type="EMBL" id="EPB90807.1"/>
    </source>
</evidence>
<dbReference type="InterPro" id="IPR038765">
    <property type="entry name" value="Papain-like_cys_pep_sf"/>
</dbReference>
<dbReference type="VEuPathDB" id="FungiDB:HMPREF1544_02385"/>
<accession>S2JQM4</accession>
<evidence type="ECO:0000256" key="5">
    <source>
        <dbReference type="ARBA" id="ARBA00022786"/>
    </source>
</evidence>
<evidence type="ECO:0000256" key="2">
    <source>
        <dbReference type="ARBA" id="ARBA00022670"/>
    </source>
</evidence>
<evidence type="ECO:0000256" key="1">
    <source>
        <dbReference type="ARBA" id="ARBA00000707"/>
    </source>
</evidence>
<dbReference type="InterPro" id="IPR029071">
    <property type="entry name" value="Ubiquitin-like_domsf"/>
</dbReference>
<evidence type="ECO:0000256" key="3">
    <source>
        <dbReference type="ARBA" id="ARBA00022723"/>
    </source>
</evidence>